<dbReference type="Proteomes" id="UP001291623">
    <property type="component" value="Unassembled WGS sequence"/>
</dbReference>
<evidence type="ECO:0000256" key="1">
    <source>
        <dbReference type="SAM" id="Phobius"/>
    </source>
</evidence>
<name>A0AAE1R8I7_9SOLA</name>
<evidence type="ECO:0000313" key="2">
    <source>
        <dbReference type="EMBL" id="KAK4347549.1"/>
    </source>
</evidence>
<feature type="transmembrane region" description="Helical" evidence="1">
    <location>
        <begin position="6"/>
        <end position="30"/>
    </location>
</feature>
<evidence type="ECO:0000313" key="3">
    <source>
        <dbReference type="Proteomes" id="UP001291623"/>
    </source>
</evidence>
<protein>
    <submittedName>
        <fullName evidence="2">Uncharacterized protein</fullName>
    </submittedName>
</protein>
<proteinExistence type="predicted"/>
<sequence>MVNEILSLHFYLFVSLWIFFHFSLHFAAAFGHESVELSILVPLRSFPSSGISYIAVSLPIEDLYEVSTSVLEAEKWPRTKCSSTLSSHQHDYYSCWSHSFVPKISRKQRDPNLTISQEHILLSYKVGFA</sequence>
<keyword evidence="1" id="KW-0812">Transmembrane</keyword>
<comment type="caution">
    <text evidence="2">The sequence shown here is derived from an EMBL/GenBank/DDBJ whole genome shotgun (WGS) entry which is preliminary data.</text>
</comment>
<keyword evidence="1" id="KW-0472">Membrane</keyword>
<dbReference type="EMBL" id="JAVYJV010000018">
    <property type="protein sequence ID" value="KAK4347549.1"/>
    <property type="molecule type" value="Genomic_DNA"/>
</dbReference>
<keyword evidence="1" id="KW-1133">Transmembrane helix</keyword>
<keyword evidence="3" id="KW-1185">Reference proteome</keyword>
<gene>
    <name evidence="2" type="ORF">RND71_033888</name>
</gene>
<dbReference type="AlphaFoldDB" id="A0AAE1R8I7"/>
<organism evidence="2 3">
    <name type="scientific">Anisodus tanguticus</name>
    <dbReference type="NCBI Taxonomy" id="243964"/>
    <lineage>
        <taxon>Eukaryota</taxon>
        <taxon>Viridiplantae</taxon>
        <taxon>Streptophyta</taxon>
        <taxon>Embryophyta</taxon>
        <taxon>Tracheophyta</taxon>
        <taxon>Spermatophyta</taxon>
        <taxon>Magnoliopsida</taxon>
        <taxon>eudicotyledons</taxon>
        <taxon>Gunneridae</taxon>
        <taxon>Pentapetalae</taxon>
        <taxon>asterids</taxon>
        <taxon>lamiids</taxon>
        <taxon>Solanales</taxon>
        <taxon>Solanaceae</taxon>
        <taxon>Solanoideae</taxon>
        <taxon>Hyoscyameae</taxon>
        <taxon>Anisodus</taxon>
    </lineage>
</organism>
<reference evidence="2" key="1">
    <citation type="submission" date="2023-12" db="EMBL/GenBank/DDBJ databases">
        <title>Genome assembly of Anisodus tanguticus.</title>
        <authorList>
            <person name="Wang Y.-J."/>
        </authorList>
    </citation>
    <scope>NUCLEOTIDE SEQUENCE</scope>
    <source>
        <strain evidence="2">KB-2021</strain>
        <tissue evidence="2">Leaf</tissue>
    </source>
</reference>
<accession>A0AAE1R8I7</accession>